<dbReference type="PANTHER" id="PTHR13356:SF0">
    <property type="entry name" value="SOSS COMPLEX SUBUNIT B HOMOLOG"/>
    <property type="match status" value="1"/>
</dbReference>
<organism evidence="2 3">
    <name type="scientific">Ensete ventricosum</name>
    <name type="common">Abyssinian banana</name>
    <name type="synonym">Musa ensete</name>
    <dbReference type="NCBI Taxonomy" id="4639"/>
    <lineage>
        <taxon>Eukaryota</taxon>
        <taxon>Viridiplantae</taxon>
        <taxon>Streptophyta</taxon>
        <taxon>Embryophyta</taxon>
        <taxon>Tracheophyta</taxon>
        <taxon>Spermatophyta</taxon>
        <taxon>Magnoliopsida</taxon>
        <taxon>Liliopsida</taxon>
        <taxon>Zingiberales</taxon>
        <taxon>Musaceae</taxon>
        <taxon>Ensete</taxon>
    </lineage>
</organism>
<accession>A0AAV8Q7Y9</accession>
<dbReference type="FunFam" id="2.40.50.140:FF:000072">
    <property type="entry name" value="SOSS complex subunit B2"/>
    <property type="match status" value="1"/>
</dbReference>
<gene>
    <name evidence="2" type="ORF">OPV22_007748</name>
</gene>
<dbReference type="GO" id="GO:0010212">
    <property type="term" value="P:response to ionizing radiation"/>
    <property type="evidence" value="ECO:0007669"/>
    <property type="project" value="TreeGrafter"/>
</dbReference>
<evidence type="ECO:0008006" key="4">
    <source>
        <dbReference type="Google" id="ProtNLM"/>
    </source>
</evidence>
<name>A0AAV8Q7Y9_ENSVE</name>
<dbReference type="AlphaFoldDB" id="A0AAV8Q7Y9"/>
<evidence type="ECO:0000313" key="2">
    <source>
        <dbReference type="EMBL" id="KAJ8506862.1"/>
    </source>
</evidence>
<keyword evidence="1" id="KW-0238">DNA-binding</keyword>
<keyword evidence="3" id="KW-1185">Reference proteome</keyword>
<dbReference type="GO" id="GO:0070876">
    <property type="term" value="C:SOSS complex"/>
    <property type="evidence" value="ECO:0007669"/>
    <property type="project" value="TreeGrafter"/>
</dbReference>
<evidence type="ECO:0000256" key="1">
    <source>
        <dbReference type="ARBA" id="ARBA00023125"/>
    </source>
</evidence>
<dbReference type="Proteomes" id="UP001222027">
    <property type="component" value="Unassembled WGS sequence"/>
</dbReference>
<dbReference type="GO" id="GO:0044818">
    <property type="term" value="P:mitotic G2/M transition checkpoint"/>
    <property type="evidence" value="ECO:0007669"/>
    <property type="project" value="TreeGrafter"/>
</dbReference>
<protein>
    <recommendedName>
        <fullName evidence="4">OB domain-containing protein</fullName>
    </recommendedName>
</protein>
<evidence type="ECO:0000313" key="3">
    <source>
        <dbReference type="Proteomes" id="UP001222027"/>
    </source>
</evidence>
<reference evidence="2 3" key="1">
    <citation type="submission" date="2022-12" db="EMBL/GenBank/DDBJ databases">
        <title>Chromosome-scale assembly of the Ensete ventricosum genome.</title>
        <authorList>
            <person name="Dussert Y."/>
            <person name="Stocks J."/>
            <person name="Wendawek A."/>
            <person name="Woldeyes F."/>
            <person name="Nichols R.A."/>
            <person name="Borrell J.S."/>
        </authorList>
    </citation>
    <scope>NUCLEOTIDE SEQUENCE [LARGE SCALE GENOMIC DNA]</scope>
    <source>
        <strain evidence="3">cv. Maze</strain>
        <tissue evidence="2">Seeds</tissue>
    </source>
</reference>
<sequence>MFMSSPANAVVISSDQAMKRTQHCSSRVFALTASEGFTYDDDRTERRGKEAELSSKEEYSRFFKPFPVPLHHDSSLPIGSVYRRLRLDAKRFLSSMAKMVHLKDIVPAATNTVNTQFIVLEKGSIARDGKEMTCLALVADETASVHFQMWGSECEAFEPGDILRLSNGIFSFHKNSLVLRAGKKGNAEKVGEFTMLFVETPNMSEIRWARDPCNPKKFVQEAVLSPHSRIFAPSQ</sequence>
<dbReference type="GO" id="GO:0000724">
    <property type="term" value="P:double-strand break repair via homologous recombination"/>
    <property type="evidence" value="ECO:0007669"/>
    <property type="project" value="TreeGrafter"/>
</dbReference>
<dbReference type="InterPro" id="IPR051231">
    <property type="entry name" value="SOSS-B"/>
</dbReference>
<dbReference type="PANTHER" id="PTHR13356">
    <property type="entry name" value="OB FOLD NUCLEIC ACID BINDING PROTEIN-RELATED"/>
    <property type="match status" value="1"/>
</dbReference>
<proteinExistence type="predicted"/>
<dbReference type="InterPro" id="IPR012340">
    <property type="entry name" value="NA-bd_OB-fold"/>
</dbReference>
<dbReference type="Gene3D" id="2.40.50.140">
    <property type="entry name" value="Nucleic acid-binding proteins"/>
    <property type="match status" value="1"/>
</dbReference>
<dbReference type="GO" id="GO:0005694">
    <property type="term" value="C:chromosome"/>
    <property type="evidence" value="ECO:0007669"/>
    <property type="project" value="UniProtKB-ARBA"/>
</dbReference>
<dbReference type="GO" id="GO:0003677">
    <property type="term" value="F:DNA binding"/>
    <property type="evidence" value="ECO:0007669"/>
    <property type="project" value="UniProtKB-KW"/>
</dbReference>
<dbReference type="SUPFAM" id="SSF50249">
    <property type="entry name" value="Nucleic acid-binding proteins"/>
    <property type="match status" value="1"/>
</dbReference>
<dbReference type="EMBL" id="JAQQAF010000002">
    <property type="protein sequence ID" value="KAJ8506862.1"/>
    <property type="molecule type" value="Genomic_DNA"/>
</dbReference>
<comment type="caution">
    <text evidence="2">The sequence shown here is derived from an EMBL/GenBank/DDBJ whole genome shotgun (WGS) entry which is preliminary data.</text>
</comment>